<evidence type="ECO:0000259" key="4">
    <source>
        <dbReference type="Pfam" id="PF00291"/>
    </source>
</evidence>
<evidence type="ECO:0000313" key="6">
    <source>
        <dbReference type="Proteomes" id="UP000006427"/>
    </source>
</evidence>
<sequence>MLKCLRCGASCGDDEPIWRCPDCGGHLDHITEKLLSISPEEIKRGPLSMWRYSKTMPVRSPEKAVTMGEGLTPLIPVELDGVKPLVKMDFLCPTGSYKDRGISVLVSRLRELGITSLIEDSSGNAGAAMAAYCTAGGLNCSVYVPDYTSAGKCVQIEAYGAELIRVPGTREDTTDAAMAAARETYYGSHNWSPWFVEGVKTFAYEIWEQLGWTAPDHLVLPLGQGSLVLGAYRALSELRDMGLIDHIPKIHGVQSANCAPLARAYESGLDVPENITKAETVAEGISSATPLRGAEVLEAVKRSRGSIVAVDEKPIVEGIFALASRGIYVEPTSAVVVPGISKLMESGAISKGETTVVFLSGSGLKATDKILELRRKIK</sequence>
<comment type="caution">
    <text evidence="5">The sequence shown here is derived from an EMBL/GenBank/DDBJ whole genome shotgun (WGS) entry which is preliminary data.</text>
</comment>
<dbReference type="RefSeq" id="WP_005661031.1">
    <property type="nucleotide sequence ID" value="NZ_ABTR02000001.1"/>
</dbReference>
<dbReference type="PaxDb" id="469381-Dpep_1534"/>
<organism evidence="5 6">
    <name type="scientific">Dethiosulfovibrio peptidovorans DSM 11002</name>
    <dbReference type="NCBI Taxonomy" id="469381"/>
    <lineage>
        <taxon>Bacteria</taxon>
        <taxon>Thermotogati</taxon>
        <taxon>Synergistota</taxon>
        <taxon>Synergistia</taxon>
        <taxon>Synergistales</taxon>
        <taxon>Dethiosulfovibrionaceae</taxon>
        <taxon>Dethiosulfovibrio</taxon>
    </lineage>
</organism>
<proteinExistence type="predicted"/>
<evidence type="ECO:0000256" key="1">
    <source>
        <dbReference type="ARBA" id="ARBA00001933"/>
    </source>
</evidence>
<dbReference type="PANTHER" id="PTHR48078:SF6">
    <property type="entry name" value="L-THREONINE DEHYDRATASE CATABOLIC TDCB"/>
    <property type="match status" value="1"/>
</dbReference>
<dbReference type="InterPro" id="IPR050147">
    <property type="entry name" value="Ser/Thr_Dehydratase"/>
</dbReference>
<dbReference type="PROSITE" id="PS00165">
    <property type="entry name" value="DEHYDRATASE_SER_THR"/>
    <property type="match status" value="1"/>
</dbReference>
<accession>D2Z7W3</accession>
<keyword evidence="3" id="KW-0456">Lyase</keyword>
<dbReference type="GO" id="GO:0030170">
    <property type="term" value="F:pyridoxal phosphate binding"/>
    <property type="evidence" value="ECO:0007669"/>
    <property type="project" value="InterPro"/>
</dbReference>
<dbReference type="GO" id="GO:0006567">
    <property type="term" value="P:L-threonine catabolic process"/>
    <property type="evidence" value="ECO:0007669"/>
    <property type="project" value="TreeGrafter"/>
</dbReference>
<dbReference type="EMBL" id="ABTR02000001">
    <property type="protein sequence ID" value="EFC91560.1"/>
    <property type="molecule type" value="Genomic_DNA"/>
</dbReference>
<dbReference type="eggNOG" id="COG0498">
    <property type="taxonomic scope" value="Bacteria"/>
</dbReference>
<protein>
    <submittedName>
        <fullName evidence="5">Threonine synthase</fullName>
    </submittedName>
</protein>
<evidence type="ECO:0000256" key="3">
    <source>
        <dbReference type="ARBA" id="ARBA00023239"/>
    </source>
</evidence>
<dbReference type="SUPFAM" id="SSF53686">
    <property type="entry name" value="Tryptophan synthase beta subunit-like PLP-dependent enzymes"/>
    <property type="match status" value="1"/>
</dbReference>
<dbReference type="InterPro" id="IPR036052">
    <property type="entry name" value="TrpB-like_PALP_sf"/>
</dbReference>
<keyword evidence="6" id="KW-1185">Reference proteome</keyword>
<dbReference type="Pfam" id="PF00291">
    <property type="entry name" value="PALP"/>
    <property type="match status" value="1"/>
</dbReference>
<evidence type="ECO:0000256" key="2">
    <source>
        <dbReference type="ARBA" id="ARBA00022898"/>
    </source>
</evidence>
<reference evidence="5 6" key="1">
    <citation type="journal article" date="2010" name="Stand. Genomic Sci.">
        <title>Permanent draft genome sequence of Dethiosulfovibrio peptidovorans type strain (SEBR 4207).</title>
        <authorList>
            <person name="Labutti K."/>
            <person name="Mayilraj S."/>
            <person name="Clum A."/>
            <person name="Lucas S."/>
            <person name="Glavina Del Rio T."/>
            <person name="Nolan M."/>
            <person name="Tice H."/>
            <person name="Cheng J.F."/>
            <person name="Pitluck S."/>
            <person name="Liolios K."/>
            <person name="Ivanova N."/>
            <person name="Mavromatis K."/>
            <person name="Mikhailova N."/>
            <person name="Pati A."/>
            <person name="Goodwin L."/>
            <person name="Chen A."/>
            <person name="Palaniappan K."/>
            <person name="Land M."/>
            <person name="Hauser L."/>
            <person name="Chang Y.J."/>
            <person name="Jeffries C.D."/>
            <person name="Rohde M."/>
            <person name="Spring S."/>
            <person name="Goker M."/>
            <person name="Woyke T."/>
            <person name="Bristow J."/>
            <person name="Eisen J.A."/>
            <person name="Markowitz V."/>
            <person name="Hugenholtz P."/>
            <person name="Kyrpides N.C."/>
            <person name="Klenk H.P."/>
            <person name="Lapidus A."/>
        </authorList>
    </citation>
    <scope>NUCLEOTIDE SEQUENCE [LARGE SCALE GENOMIC DNA]</scope>
    <source>
        <strain evidence="5 6">DSM 11002</strain>
    </source>
</reference>
<dbReference type="GO" id="GO:0009097">
    <property type="term" value="P:isoleucine biosynthetic process"/>
    <property type="evidence" value="ECO:0007669"/>
    <property type="project" value="TreeGrafter"/>
</dbReference>
<keyword evidence="2" id="KW-0663">Pyridoxal phosphate</keyword>
<gene>
    <name evidence="5" type="ORF">Dpep_1534</name>
</gene>
<dbReference type="STRING" id="469381.Dpep_1534"/>
<dbReference type="GO" id="GO:0004794">
    <property type="term" value="F:threonine deaminase activity"/>
    <property type="evidence" value="ECO:0007669"/>
    <property type="project" value="TreeGrafter"/>
</dbReference>
<dbReference type="Gene3D" id="3.40.50.1100">
    <property type="match status" value="2"/>
</dbReference>
<comment type="cofactor">
    <cofactor evidence="1">
        <name>pyridoxal 5'-phosphate</name>
        <dbReference type="ChEBI" id="CHEBI:597326"/>
    </cofactor>
</comment>
<dbReference type="CDD" id="cd01563">
    <property type="entry name" value="Thr-synth_1"/>
    <property type="match status" value="1"/>
</dbReference>
<dbReference type="GO" id="GO:0003941">
    <property type="term" value="F:L-serine ammonia-lyase activity"/>
    <property type="evidence" value="ECO:0007669"/>
    <property type="project" value="TreeGrafter"/>
</dbReference>
<dbReference type="Proteomes" id="UP000006427">
    <property type="component" value="Unassembled WGS sequence"/>
</dbReference>
<name>D2Z7W3_9BACT</name>
<dbReference type="PANTHER" id="PTHR48078">
    <property type="entry name" value="THREONINE DEHYDRATASE, MITOCHONDRIAL-RELATED"/>
    <property type="match status" value="1"/>
</dbReference>
<dbReference type="InterPro" id="IPR001926">
    <property type="entry name" value="TrpB-like_PALP"/>
</dbReference>
<dbReference type="OrthoDB" id="9778118at2"/>
<dbReference type="InterPro" id="IPR000634">
    <property type="entry name" value="Ser/Thr_deHydtase_PyrdxlP-BS"/>
</dbReference>
<feature type="domain" description="Tryptophan synthase beta chain-like PALP" evidence="4">
    <location>
        <begin position="65"/>
        <end position="361"/>
    </location>
</feature>
<dbReference type="GO" id="GO:0006565">
    <property type="term" value="P:L-serine catabolic process"/>
    <property type="evidence" value="ECO:0007669"/>
    <property type="project" value="TreeGrafter"/>
</dbReference>
<evidence type="ECO:0000313" key="5">
    <source>
        <dbReference type="EMBL" id="EFC91560.1"/>
    </source>
</evidence>
<dbReference type="AlphaFoldDB" id="D2Z7W3"/>